<comment type="caution">
    <text evidence="7">The sequence shown here is derived from an EMBL/GenBank/DDBJ whole genome shotgun (WGS) entry which is preliminary data.</text>
</comment>
<evidence type="ECO:0000256" key="6">
    <source>
        <dbReference type="PIRSR" id="PIRSR003085-1"/>
    </source>
</evidence>
<keyword evidence="2" id="KW-0489">Methyltransferase</keyword>
<dbReference type="SUPFAM" id="SSF53335">
    <property type="entry name" value="S-adenosyl-L-methionine-dependent methyltransferases"/>
    <property type="match status" value="1"/>
</dbReference>
<name>A0A1G1XBN2_9BACT</name>
<organism evidence="7 8">
    <name type="scientific">Candidatus Andersenbacteria bacterium RIFCSPHIGHO2_12_FULL_45_11b</name>
    <dbReference type="NCBI Taxonomy" id="1797282"/>
    <lineage>
        <taxon>Bacteria</taxon>
        <taxon>Candidatus Anderseniibacteriota</taxon>
    </lineage>
</organism>
<reference evidence="7 8" key="1">
    <citation type="journal article" date="2016" name="Nat. Commun.">
        <title>Thousands of microbial genomes shed light on interconnected biogeochemical processes in an aquifer system.</title>
        <authorList>
            <person name="Anantharaman K."/>
            <person name="Brown C.T."/>
            <person name="Hug L.A."/>
            <person name="Sharon I."/>
            <person name="Castelle C.J."/>
            <person name="Probst A.J."/>
            <person name="Thomas B.C."/>
            <person name="Singh A."/>
            <person name="Wilkins M.J."/>
            <person name="Karaoz U."/>
            <person name="Brodie E.L."/>
            <person name="Williams K.H."/>
            <person name="Hubbard S.S."/>
            <person name="Banfield J.F."/>
        </authorList>
    </citation>
    <scope>NUCLEOTIDE SEQUENCE [LARGE SCALE GENOMIC DNA]</scope>
</reference>
<dbReference type="PANTHER" id="PTHR43667:SF1">
    <property type="entry name" value="CYCLOPROPANE-FATTY-ACYL-PHOSPHOLIPID SYNTHASE"/>
    <property type="match status" value="1"/>
</dbReference>
<keyword evidence="3" id="KW-0808">Transferase</keyword>
<dbReference type="EMBL" id="MHHS01000015">
    <property type="protein sequence ID" value="OGY37246.1"/>
    <property type="molecule type" value="Genomic_DNA"/>
</dbReference>
<sequence length="403" mass="46728">MLIESFIVKRLQKHWRGPAFTLNVEPRAYLIGKGDNQFSVTLKNSRILINIGISPSLGFGEAYMNGDARIEGDIMKFFEGFEHSPGLIPAPIQMIKRWLRYLPLSTKQGVDNAHHHYDIGNDFYGLWLDSTRTYTCAYFLKNEDSLEDAQYQKNDLVCKKIRLEEGMSMLDIGCGWGGTLFHAALYYGADVTGVTPAKEQAKFIFDKAKKLGIENRVHVIVEDWRELEKLPMNTKYDRIVSIGMFEHVGRAQYARFFRLWKKLLSDKGISLLHTIGATNDENSGQDPWIQKYIFPGGYIPLLREIIAGASHAHLRVVDCENLWQHYAKTLHHWNVNVESHKKEVVDMFDERFYRMWTLYLKSCEAGFRWGDLQLYQTVILGKDAKWPLNRKVEARLTKRQKEL</sequence>
<dbReference type="InterPro" id="IPR029063">
    <property type="entry name" value="SAM-dependent_MTases_sf"/>
</dbReference>
<dbReference type="GO" id="GO:0008610">
    <property type="term" value="P:lipid biosynthetic process"/>
    <property type="evidence" value="ECO:0007669"/>
    <property type="project" value="InterPro"/>
</dbReference>
<evidence type="ECO:0008006" key="9">
    <source>
        <dbReference type="Google" id="ProtNLM"/>
    </source>
</evidence>
<dbReference type="CDD" id="cd02440">
    <property type="entry name" value="AdoMet_MTases"/>
    <property type="match status" value="1"/>
</dbReference>
<evidence type="ECO:0000256" key="5">
    <source>
        <dbReference type="ARBA" id="ARBA00023098"/>
    </source>
</evidence>
<dbReference type="Proteomes" id="UP000177941">
    <property type="component" value="Unassembled WGS sequence"/>
</dbReference>
<keyword evidence="5" id="KW-0443">Lipid metabolism</keyword>
<dbReference type="GO" id="GO:0032259">
    <property type="term" value="P:methylation"/>
    <property type="evidence" value="ECO:0007669"/>
    <property type="project" value="UniProtKB-KW"/>
</dbReference>
<evidence type="ECO:0000256" key="4">
    <source>
        <dbReference type="ARBA" id="ARBA00022691"/>
    </source>
</evidence>
<dbReference type="Pfam" id="PF02353">
    <property type="entry name" value="CMAS"/>
    <property type="match status" value="1"/>
</dbReference>
<evidence type="ECO:0000256" key="3">
    <source>
        <dbReference type="ARBA" id="ARBA00022679"/>
    </source>
</evidence>
<proteinExistence type="inferred from homology"/>
<evidence type="ECO:0000313" key="7">
    <source>
        <dbReference type="EMBL" id="OGY37246.1"/>
    </source>
</evidence>
<accession>A0A1G1XBN2</accession>
<dbReference type="PIRSF" id="PIRSF003085">
    <property type="entry name" value="CMAS"/>
    <property type="match status" value="1"/>
</dbReference>
<dbReference type="Gene3D" id="3.40.50.150">
    <property type="entry name" value="Vaccinia Virus protein VP39"/>
    <property type="match status" value="1"/>
</dbReference>
<dbReference type="AlphaFoldDB" id="A0A1G1XBN2"/>
<dbReference type="InterPro" id="IPR050723">
    <property type="entry name" value="CFA/CMAS"/>
</dbReference>
<comment type="similarity">
    <text evidence="1">Belongs to the CFA/CMAS family.</text>
</comment>
<dbReference type="GO" id="GO:0008168">
    <property type="term" value="F:methyltransferase activity"/>
    <property type="evidence" value="ECO:0007669"/>
    <property type="project" value="UniProtKB-KW"/>
</dbReference>
<gene>
    <name evidence="7" type="ORF">A3E36_00980</name>
</gene>
<dbReference type="InterPro" id="IPR003333">
    <property type="entry name" value="CMAS"/>
</dbReference>
<evidence type="ECO:0000313" key="8">
    <source>
        <dbReference type="Proteomes" id="UP000177941"/>
    </source>
</evidence>
<protein>
    <recommendedName>
        <fullName evidence="9">Cyclopropane-fatty-acyl-phospholipid synthase</fullName>
    </recommendedName>
</protein>
<dbReference type="PANTHER" id="PTHR43667">
    <property type="entry name" value="CYCLOPROPANE-FATTY-ACYL-PHOSPHOLIPID SYNTHASE"/>
    <property type="match status" value="1"/>
</dbReference>
<feature type="active site" evidence="6">
    <location>
        <position position="363"/>
    </location>
</feature>
<evidence type="ECO:0000256" key="2">
    <source>
        <dbReference type="ARBA" id="ARBA00022603"/>
    </source>
</evidence>
<evidence type="ECO:0000256" key="1">
    <source>
        <dbReference type="ARBA" id="ARBA00010815"/>
    </source>
</evidence>
<keyword evidence="4" id="KW-0949">S-adenosyl-L-methionine</keyword>